<dbReference type="Proteomes" id="UP000007013">
    <property type="component" value="Chromosome"/>
</dbReference>
<sequence>MVKITGEYQGDLRCVAIHGPSGQSLNTDAPKDNQGRGEEFSPTDLLATSFATCIATTMAIVARRHGIELQGLKFAVTKEMSADGPRRVARLATELWLPIAKTPDVEKLLKNTALGCPVHHSLHPSIDAPITFHWAGE</sequence>
<dbReference type="AlphaFoldDB" id="B1ZZY5"/>
<dbReference type="HOGENOM" id="CLU_100275_5_0_0"/>
<evidence type="ECO:0000256" key="1">
    <source>
        <dbReference type="SAM" id="MobiDB-lite"/>
    </source>
</evidence>
<reference evidence="2 3" key="1">
    <citation type="journal article" date="2011" name="J. Bacteriol.">
        <title>Genome sequence of the verrucomicrobium Opitutus terrae PB90-1, an abundant inhabitant of rice paddy soil ecosystems.</title>
        <authorList>
            <person name="van Passel M.W."/>
            <person name="Kant R."/>
            <person name="Palva A."/>
            <person name="Copeland A."/>
            <person name="Lucas S."/>
            <person name="Lapidus A."/>
            <person name="Glavina del Rio T."/>
            <person name="Pitluck S."/>
            <person name="Goltsman E."/>
            <person name="Clum A."/>
            <person name="Sun H."/>
            <person name="Schmutz J."/>
            <person name="Larimer F.W."/>
            <person name="Land M.L."/>
            <person name="Hauser L."/>
            <person name="Kyrpides N."/>
            <person name="Mikhailova N."/>
            <person name="Richardson P.P."/>
            <person name="Janssen P.H."/>
            <person name="de Vos W.M."/>
            <person name="Smidt H."/>
        </authorList>
    </citation>
    <scope>NUCLEOTIDE SEQUENCE [LARGE SCALE GENOMIC DNA]</scope>
    <source>
        <strain evidence="3">DSM 11246 / JCM 15787 / PB90-1</strain>
    </source>
</reference>
<dbReference type="OrthoDB" id="290036at2"/>
<dbReference type="PANTHER" id="PTHR39624">
    <property type="entry name" value="PROTEIN INVOLVED IN RIMO-MEDIATED BETA-METHYLTHIOLATION OF RIBOSOMAL PROTEIN S12 YCAO"/>
    <property type="match status" value="1"/>
</dbReference>
<feature type="compositionally biased region" description="Basic and acidic residues" evidence="1">
    <location>
        <begin position="29"/>
        <end position="39"/>
    </location>
</feature>
<organism evidence="2 3">
    <name type="scientific">Opitutus terrae (strain DSM 11246 / JCM 15787 / PB90-1)</name>
    <dbReference type="NCBI Taxonomy" id="452637"/>
    <lineage>
        <taxon>Bacteria</taxon>
        <taxon>Pseudomonadati</taxon>
        <taxon>Verrucomicrobiota</taxon>
        <taxon>Opitutia</taxon>
        <taxon>Opitutales</taxon>
        <taxon>Opitutaceae</taxon>
        <taxon>Opitutus</taxon>
    </lineage>
</organism>
<gene>
    <name evidence="2" type="ordered locus">Oter_4047</name>
</gene>
<dbReference type="EMBL" id="CP001032">
    <property type="protein sequence ID" value="ACB77321.1"/>
    <property type="molecule type" value="Genomic_DNA"/>
</dbReference>
<protein>
    <submittedName>
        <fullName evidence="2">OsmC family protein</fullName>
    </submittedName>
</protein>
<feature type="region of interest" description="Disordered" evidence="1">
    <location>
        <begin position="19"/>
        <end position="40"/>
    </location>
</feature>
<evidence type="ECO:0000313" key="3">
    <source>
        <dbReference type="Proteomes" id="UP000007013"/>
    </source>
</evidence>
<dbReference type="RefSeq" id="WP_012376849.1">
    <property type="nucleotide sequence ID" value="NC_010571.1"/>
</dbReference>
<dbReference type="KEGG" id="ote:Oter_4047"/>
<name>B1ZZY5_OPITP</name>
<keyword evidence="3" id="KW-1185">Reference proteome</keyword>
<dbReference type="InterPro" id="IPR036102">
    <property type="entry name" value="OsmC/Ohrsf"/>
</dbReference>
<dbReference type="eggNOG" id="COG1765">
    <property type="taxonomic scope" value="Bacteria"/>
</dbReference>
<dbReference type="InterPro" id="IPR003718">
    <property type="entry name" value="OsmC/Ohr_fam"/>
</dbReference>
<proteinExistence type="predicted"/>
<dbReference type="PANTHER" id="PTHR39624:SF2">
    <property type="entry name" value="OSMC-LIKE PROTEIN"/>
    <property type="match status" value="1"/>
</dbReference>
<dbReference type="Pfam" id="PF02566">
    <property type="entry name" value="OsmC"/>
    <property type="match status" value="1"/>
</dbReference>
<dbReference type="SUPFAM" id="SSF82784">
    <property type="entry name" value="OsmC-like"/>
    <property type="match status" value="1"/>
</dbReference>
<dbReference type="Gene3D" id="3.30.300.20">
    <property type="match status" value="1"/>
</dbReference>
<dbReference type="InterPro" id="IPR015946">
    <property type="entry name" value="KH_dom-like_a/b"/>
</dbReference>
<evidence type="ECO:0000313" key="2">
    <source>
        <dbReference type="EMBL" id="ACB77321.1"/>
    </source>
</evidence>
<accession>B1ZZY5</accession>